<evidence type="ECO:0000313" key="2">
    <source>
        <dbReference type="Proteomes" id="UP000663722"/>
    </source>
</evidence>
<evidence type="ECO:0000313" key="1">
    <source>
        <dbReference type="EMBL" id="QTA84845.1"/>
    </source>
</evidence>
<sequence>MTRIEQKVCHSCESRNPFWAEATLPEAADSCFRRNDRKKLEHRV</sequence>
<organism evidence="1 2">
    <name type="scientific">Desulfonema magnum</name>
    <dbReference type="NCBI Taxonomy" id="45655"/>
    <lineage>
        <taxon>Bacteria</taxon>
        <taxon>Pseudomonadati</taxon>
        <taxon>Thermodesulfobacteriota</taxon>
        <taxon>Desulfobacteria</taxon>
        <taxon>Desulfobacterales</taxon>
        <taxon>Desulfococcaceae</taxon>
        <taxon>Desulfonema</taxon>
    </lineage>
</organism>
<name>A0A975BGH4_9BACT</name>
<dbReference type="AlphaFoldDB" id="A0A975BGH4"/>
<keyword evidence="2" id="KW-1185">Reference proteome</keyword>
<proteinExistence type="predicted"/>
<dbReference type="Proteomes" id="UP000663722">
    <property type="component" value="Chromosome"/>
</dbReference>
<reference evidence="1" key="1">
    <citation type="journal article" date="2021" name="Microb. Physiol.">
        <title>Proteogenomic Insights into the Physiology of Marine, Sulfate-Reducing, Filamentous Desulfonema limicola and Desulfonema magnum.</title>
        <authorList>
            <person name="Schnaars V."/>
            <person name="Wohlbrand L."/>
            <person name="Scheve S."/>
            <person name="Hinrichs C."/>
            <person name="Reinhardt R."/>
            <person name="Rabus R."/>
        </authorList>
    </citation>
    <scope>NUCLEOTIDE SEQUENCE</scope>
    <source>
        <strain evidence="1">4be13</strain>
    </source>
</reference>
<gene>
    <name evidence="1" type="ORF">dnm_008460</name>
</gene>
<dbReference type="EMBL" id="CP061800">
    <property type="protein sequence ID" value="QTA84845.1"/>
    <property type="molecule type" value="Genomic_DNA"/>
</dbReference>
<dbReference type="KEGG" id="dmm:dnm_008460"/>
<accession>A0A975BGH4</accession>
<protein>
    <submittedName>
        <fullName evidence="1">Uncharacterized protein</fullName>
    </submittedName>
</protein>